<feature type="chain" id="PRO_5034304460" evidence="1">
    <location>
        <begin position="24"/>
        <end position="186"/>
    </location>
</feature>
<evidence type="ECO:0000313" key="2">
    <source>
        <dbReference type="EMBL" id="CAF9931301.1"/>
    </source>
</evidence>
<dbReference type="AlphaFoldDB" id="A0A8H3FS94"/>
<keyword evidence="1" id="KW-0732">Signal</keyword>
<name>A0A8H3FS94_9LECA</name>
<evidence type="ECO:0000256" key="1">
    <source>
        <dbReference type="SAM" id="SignalP"/>
    </source>
</evidence>
<reference evidence="2" key="1">
    <citation type="submission" date="2021-03" db="EMBL/GenBank/DDBJ databases">
        <authorList>
            <person name="Tagirdzhanova G."/>
        </authorList>
    </citation>
    <scope>NUCLEOTIDE SEQUENCE</scope>
</reference>
<dbReference type="Proteomes" id="UP000664534">
    <property type="component" value="Unassembled WGS sequence"/>
</dbReference>
<organism evidence="2 3">
    <name type="scientific">Imshaugia aleurites</name>
    <dbReference type="NCBI Taxonomy" id="172621"/>
    <lineage>
        <taxon>Eukaryota</taxon>
        <taxon>Fungi</taxon>
        <taxon>Dikarya</taxon>
        <taxon>Ascomycota</taxon>
        <taxon>Pezizomycotina</taxon>
        <taxon>Lecanoromycetes</taxon>
        <taxon>OSLEUM clade</taxon>
        <taxon>Lecanoromycetidae</taxon>
        <taxon>Lecanorales</taxon>
        <taxon>Lecanorineae</taxon>
        <taxon>Parmeliaceae</taxon>
        <taxon>Imshaugia</taxon>
    </lineage>
</organism>
<sequence>MLKSSRFYLLGLVQYLLIQTVLSNPNEAPRNLTGSHLDIVPRVSSSVTHHLLNITSLVEGAGIWYQVPNTMTILCFHLGFRCKEAGIISTINSARDHCEQQLVQTGDGPLPRNEDPFHEDLGYGAAIDVLSSQPNHRLTWGILKDAMEGLWEFLVVDGRFVESDFDIYHGTLDLVARGTIREAPEK</sequence>
<protein>
    <submittedName>
        <fullName evidence="2">Uncharacterized protein</fullName>
    </submittedName>
</protein>
<evidence type="ECO:0000313" key="3">
    <source>
        <dbReference type="Proteomes" id="UP000664534"/>
    </source>
</evidence>
<keyword evidence="3" id="KW-1185">Reference proteome</keyword>
<dbReference type="OrthoDB" id="5418792at2759"/>
<proteinExistence type="predicted"/>
<feature type="signal peptide" evidence="1">
    <location>
        <begin position="1"/>
        <end position="23"/>
    </location>
</feature>
<accession>A0A8H3FS94</accession>
<dbReference type="EMBL" id="CAJPDT010000060">
    <property type="protein sequence ID" value="CAF9931301.1"/>
    <property type="molecule type" value="Genomic_DNA"/>
</dbReference>
<comment type="caution">
    <text evidence="2">The sequence shown here is derived from an EMBL/GenBank/DDBJ whole genome shotgun (WGS) entry which is preliminary data.</text>
</comment>
<gene>
    <name evidence="2" type="ORF">IMSHALPRED_008589</name>
</gene>